<feature type="domain" description="Glycoside hydrolase family 2 immunoglobulin-like beta-sandwich" evidence="5">
    <location>
        <begin position="221"/>
        <end position="326"/>
    </location>
</feature>
<evidence type="ECO:0000313" key="10">
    <source>
        <dbReference type="EMBL" id="ATB36492.1"/>
    </source>
</evidence>
<dbReference type="PANTHER" id="PTHR42732:SF1">
    <property type="entry name" value="BETA-MANNOSIDASE"/>
    <property type="match status" value="1"/>
</dbReference>
<keyword evidence="3" id="KW-0326">Glycosidase</keyword>
<dbReference type="Gene3D" id="2.60.40.10">
    <property type="entry name" value="Immunoglobulins"/>
    <property type="match status" value="3"/>
</dbReference>
<proteinExistence type="inferred from homology"/>
<evidence type="ECO:0000313" key="11">
    <source>
        <dbReference type="Proteomes" id="UP000217257"/>
    </source>
</evidence>
<evidence type="ECO:0000259" key="6">
    <source>
        <dbReference type="Pfam" id="PF02836"/>
    </source>
</evidence>
<feature type="compositionally biased region" description="Pro residues" evidence="4">
    <location>
        <begin position="26"/>
        <end position="36"/>
    </location>
</feature>
<organism evidence="10 11">
    <name type="scientific">Cystobacter fuscus</name>
    <dbReference type="NCBI Taxonomy" id="43"/>
    <lineage>
        <taxon>Bacteria</taxon>
        <taxon>Pseudomonadati</taxon>
        <taxon>Myxococcota</taxon>
        <taxon>Myxococcia</taxon>
        <taxon>Myxococcales</taxon>
        <taxon>Cystobacterineae</taxon>
        <taxon>Archangiaceae</taxon>
        <taxon>Cystobacter</taxon>
    </lineage>
</organism>
<feature type="domain" description="Glycosyl hydrolases family 2 sugar binding" evidence="7">
    <location>
        <begin position="113"/>
        <end position="206"/>
    </location>
</feature>
<feature type="domain" description="Glycoside hydrolase family 2" evidence="9">
    <location>
        <begin position="768"/>
        <end position="868"/>
    </location>
</feature>
<dbReference type="GO" id="GO:0005975">
    <property type="term" value="P:carbohydrate metabolic process"/>
    <property type="evidence" value="ECO:0007669"/>
    <property type="project" value="InterPro"/>
</dbReference>
<protein>
    <submittedName>
        <fullName evidence="10">Beta-galactosidase</fullName>
    </submittedName>
</protein>
<dbReference type="InterPro" id="IPR017853">
    <property type="entry name" value="GH"/>
</dbReference>
<dbReference type="InterPro" id="IPR051913">
    <property type="entry name" value="GH2_Domain-Containing"/>
</dbReference>
<dbReference type="AlphaFoldDB" id="A0A250IZ31"/>
<evidence type="ECO:0000259" key="8">
    <source>
        <dbReference type="Pfam" id="PF16355"/>
    </source>
</evidence>
<evidence type="ECO:0000259" key="5">
    <source>
        <dbReference type="Pfam" id="PF00703"/>
    </source>
</evidence>
<keyword evidence="2" id="KW-0378">Hydrolase</keyword>
<dbReference type="GO" id="GO:0004553">
    <property type="term" value="F:hydrolase activity, hydrolyzing O-glycosyl compounds"/>
    <property type="evidence" value="ECO:0007669"/>
    <property type="project" value="InterPro"/>
</dbReference>
<dbReference type="InterPro" id="IPR040605">
    <property type="entry name" value="Glyco_hydro2_dom5"/>
</dbReference>
<dbReference type="InterPro" id="IPR036156">
    <property type="entry name" value="Beta-gal/glucu_dom_sf"/>
</dbReference>
<feature type="region of interest" description="Disordered" evidence="4">
    <location>
        <begin position="26"/>
        <end position="45"/>
    </location>
</feature>
<feature type="domain" description="Glycoside hydrolase family 2 catalytic" evidence="6">
    <location>
        <begin position="334"/>
        <end position="487"/>
    </location>
</feature>
<dbReference type="InterPro" id="IPR006104">
    <property type="entry name" value="Glyco_hydro_2_N"/>
</dbReference>
<comment type="similarity">
    <text evidence="1">Belongs to the glycosyl hydrolase 2 family.</text>
</comment>
<sequence>MGRNAPGMWAAWLVCLGLGCVANQPVPPKGEEPTPPATDQSPGRRVDFDRDWKFVLVNPEGITDPSGSYATAHEPSFDDSSWRKLNVPHDWSIERDPSPGPGTTSGTGFFQGGLGWYRKTFTLPSSMAGKKLSIEFDGVYMDSYVYVNGELVGNHPYGYTAFDVDLSSRVYTDGVTPNVIAVKVQNQLPSSRWYSGSGIYRHVHLTVTDPIHVVRWGTFVTVPELEKTVGEGYANVRVQTDVVNEGGTPKDVEVRSLVKDANGKVVAQVTSLATALGPAPQRLTATLRVEHPTLWSLANPYRYTLETALVSEGKEVDTTSTRFGMRYFRIDPNEGFSLNGESTKIQGVDLHHDLGALGAAVHRDALVRQMTIMKSMGVNALRTAHNPPAPELIDICEEMGIVMLVEAFDSWRTGKNPYDYGRFFDEHSDADIKEMVNAAKNSPAVIMWSIGNEIPDSTSEAGLAMAQRLVEDIKSIDTSRPIVIGSDKYRRVPAPESPAARILGLLDGLGLNYNTAKSVDGLRAAFPGKFLFESESSSETSTRGVYQDPHLLNTGENYTPGKRGTSSYDNNLASWTMSGEYGLKKDRDRKFFAGEFLWSGIDYIGEPTPYDVYPVKASFFGAVDTAGFPKDMYYLFKSQWTQEPMVHLLPMNWTDHAPGQPVAVWAYANVDTVELLLNGQSLGERKFSHKKTLDGRAYLETDEATGDDKTFTSGPFPGSYTSPNGSAGKLHLSWSVPFAPGELVAVAKKDGVEVARDVLRTAGAPNTLRLTPDKTVITADGKSLVFVTAEVVDSKGVMVPSAANLIHFQVTGGALVGADNGRQESAENYKASSRTAFNGKALAIIQSSVTSGPITVTASSDGLTPGSTTIVSEGGSGSVAGSAATSTPVGPARSVGTVPAADPEIPTADASYSGSPQSVPAAMLDGNKTSGGWSNFYEKAATALLPAVSQANASDWVSLKWPQARSLDSVTAWFTTGAKRVLPASLVVTYWDGKGYVPVSHPSISWASASNQPTVISFDPVQTTELRLEMTSPAPGSATGFLQISELEVPVSR</sequence>
<dbReference type="Pfam" id="PF02836">
    <property type="entry name" value="Glyco_hydro_2_C"/>
    <property type="match status" value="1"/>
</dbReference>
<dbReference type="KEGG" id="cfus:CYFUS_001907"/>
<dbReference type="PROSITE" id="PS51257">
    <property type="entry name" value="PROKAR_LIPOPROTEIN"/>
    <property type="match status" value="1"/>
</dbReference>
<feature type="domain" description="DUF4982" evidence="8">
    <location>
        <begin position="659"/>
        <end position="755"/>
    </location>
</feature>
<dbReference type="SUPFAM" id="SSF49785">
    <property type="entry name" value="Galactose-binding domain-like"/>
    <property type="match status" value="1"/>
</dbReference>
<reference evidence="10 11" key="1">
    <citation type="submission" date="2017-06" db="EMBL/GenBank/DDBJ databases">
        <title>Sequencing and comparative analysis of myxobacterial genomes.</title>
        <authorList>
            <person name="Rupp O."/>
            <person name="Goesmann A."/>
            <person name="Sogaard-Andersen L."/>
        </authorList>
    </citation>
    <scope>NUCLEOTIDE SEQUENCE [LARGE SCALE GENOMIC DNA]</scope>
    <source>
        <strain evidence="10 11">DSM 52655</strain>
    </source>
</reference>
<dbReference type="SUPFAM" id="SSF51445">
    <property type="entry name" value="(Trans)glycosidases"/>
    <property type="match status" value="1"/>
</dbReference>
<dbReference type="InterPro" id="IPR008979">
    <property type="entry name" value="Galactose-bd-like_sf"/>
</dbReference>
<dbReference type="Pfam" id="PF00703">
    <property type="entry name" value="Glyco_hydro_2"/>
    <property type="match status" value="1"/>
</dbReference>
<accession>A0A250IZ31</accession>
<evidence type="ECO:0000259" key="7">
    <source>
        <dbReference type="Pfam" id="PF02837"/>
    </source>
</evidence>
<gene>
    <name evidence="10" type="ORF">CYFUS_001907</name>
</gene>
<dbReference type="SMR" id="A0A250IZ31"/>
<dbReference type="PANTHER" id="PTHR42732">
    <property type="entry name" value="BETA-GALACTOSIDASE"/>
    <property type="match status" value="1"/>
</dbReference>
<dbReference type="SUPFAM" id="SSF49303">
    <property type="entry name" value="beta-Galactosidase/glucuronidase domain"/>
    <property type="match status" value="1"/>
</dbReference>
<evidence type="ECO:0000256" key="2">
    <source>
        <dbReference type="ARBA" id="ARBA00022801"/>
    </source>
</evidence>
<feature type="region of interest" description="Disordered" evidence="4">
    <location>
        <begin position="864"/>
        <end position="896"/>
    </location>
</feature>
<dbReference type="Gene3D" id="3.20.20.80">
    <property type="entry name" value="Glycosidases"/>
    <property type="match status" value="1"/>
</dbReference>
<dbReference type="Pfam" id="PF02837">
    <property type="entry name" value="Glyco_hydro_2_N"/>
    <property type="match status" value="1"/>
</dbReference>
<dbReference type="EMBL" id="CP022098">
    <property type="protein sequence ID" value="ATB36492.1"/>
    <property type="molecule type" value="Genomic_DNA"/>
</dbReference>
<dbReference type="Pfam" id="PF16355">
    <property type="entry name" value="DUF4982"/>
    <property type="match status" value="1"/>
</dbReference>
<dbReference type="InterPro" id="IPR008964">
    <property type="entry name" value="Invasin/intimin_cell_adhesion"/>
</dbReference>
<dbReference type="Gene3D" id="2.60.120.260">
    <property type="entry name" value="Galactose-binding domain-like"/>
    <property type="match status" value="2"/>
</dbReference>
<name>A0A250IZ31_9BACT</name>
<dbReference type="Pfam" id="PF18565">
    <property type="entry name" value="Glyco_hydro2_C5"/>
    <property type="match status" value="1"/>
</dbReference>
<evidence type="ECO:0000259" key="9">
    <source>
        <dbReference type="Pfam" id="PF18565"/>
    </source>
</evidence>
<dbReference type="InterPro" id="IPR032311">
    <property type="entry name" value="DUF4982"/>
</dbReference>
<dbReference type="InterPro" id="IPR006101">
    <property type="entry name" value="Glyco_hydro_2"/>
</dbReference>
<feature type="region of interest" description="Disordered" evidence="4">
    <location>
        <begin position="541"/>
        <end position="563"/>
    </location>
</feature>
<dbReference type="InterPro" id="IPR013783">
    <property type="entry name" value="Ig-like_fold"/>
</dbReference>
<dbReference type="Proteomes" id="UP000217257">
    <property type="component" value="Chromosome"/>
</dbReference>
<evidence type="ECO:0000256" key="1">
    <source>
        <dbReference type="ARBA" id="ARBA00007401"/>
    </source>
</evidence>
<evidence type="ECO:0000256" key="3">
    <source>
        <dbReference type="ARBA" id="ARBA00023295"/>
    </source>
</evidence>
<evidence type="ECO:0000256" key="4">
    <source>
        <dbReference type="SAM" id="MobiDB-lite"/>
    </source>
</evidence>
<dbReference type="PRINTS" id="PR00132">
    <property type="entry name" value="GLHYDRLASE2"/>
</dbReference>
<dbReference type="SUPFAM" id="SSF49373">
    <property type="entry name" value="Invasin/intimin cell-adhesion fragments"/>
    <property type="match status" value="1"/>
</dbReference>
<dbReference type="InterPro" id="IPR006102">
    <property type="entry name" value="Ig-like_GH2"/>
</dbReference>
<dbReference type="InterPro" id="IPR006103">
    <property type="entry name" value="Glyco_hydro_2_cat"/>
</dbReference>